<reference evidence="2 3" key="1">
    <citation type="submission" date="2013-06" db="EMBL/GenBank/DDBJ databases">
        <title>The Genome Sequence of Acinetobacter rudis CIP 110305.</title>
        <authorList>
            <consortium name="The Broad Institute Genome Sequencing Platform"/>
            <consortium name="The Broad Institute Genome Sequencing Center for Infectious Disease"/>
            <person name="Cerqueira G."/>
            <person name="Feldgarden M."/>
            <person name="Courvalin P."/>
            <person name="Perichon B."/>
            <person name="Grillot-Courvalin C."/>
            <person name="Clermont D."/>
            <person name="Rocha E."/>
            <person name="Yoon E.-J."/>
            <person name="Nemec A."/>
            <person name="Young S.K."/>
            <person name="Zeng Q."/>
            <person name="Gargeya S."/>
            <person name="Fitzgerald M."/>
            <person name="Abouelleil A."/>
            <person name="Alvarado L."/>
            <person name="Berlin A.M."/>
            <person name="Chapman S.B."/>
            <person name="Dewar J."/>
            <person name="Goldberg J."/>
            <person name="Griggs A."/>
            <person name="Gujja S."/>
            <person name="Hansen M."/>
            <person name="Howarth C."/>
            <person name="Imamovic A."/>
            <person name="Larimer J."/>
            <person name="McCowan C."/>
            <person name="Murphy C."/>
            <person name="Pearson M."/>
            <person name="Priest M."/>
            <person name="Roberts A."/>
            <person name="Saif S."/>
            <person name="Shea T."/>
            <person name="Sykes S."/>
            <person name="Wortman J."/>
            <person name="Nusbaum C."/>
            <person name="Birren B."/>
        </authorList>
    </citation>
    <scope>NUCLEOTIDE SEQUENCE [LARGE SCALE GENOMIC DNA]</scope>
    <source>
        <strain evidence="2 3">CIP 110305</strain>
    </source>
</reference>
<name>S3N7Z5_9GAMM</name>
<dbReference type="GO" id="GO:0005524">
    <property type="term" value="F:ATP binding"/>
    <property type="evidence" value="ECO:0007669"/>
    <property type="project" value="InterPro"/>
</dbReference>
<dbReference type="eggNOG" id="COG0515">
    <property type="taxonomic scope" value="Bacteria"/>
</dbReference>
<dbReference type="AlphaFoldDB" id="S3N7Z5"/>
<comment type="caution">
    <text evidence="2">The sequence shown here is derived from an EMBL/GenBank/DDBJ whole genome shotgun (WGS) entry which is preliminary data.</text>
</comment>
<dbReference type="PANTHER" id="PTHR44167:SF24">
    <property type="entry name" value="SERINE_THREONINE-PROTEIN KINASE CHK2"/>
    <property type="match status" value="1"/>
</dbReference>
<dbReference type="Proteomes" id="UP000014568">
    <property type="component" value="Unassembled WGS sequence"/>
</dbReference>
<feature type="domain" description="Protein kinase" evidence="1">
    <location>
        <begin position="1"/>
        <end position="273"/>
    </location>
</feature>
<dbReference type="GO" id="GO:0004674">
    <property type="term" value="F:protein serine/threonine kinase activity"/>
    <property type="evidence" value="ECO:0007669"/>
    <property type="project" value="TreeGrafter"/>
</dbReference>
<dbReference type="PATRIC" id="fig|421052.3.peg.1183"/>
<dbReference type="InterPro" id="IPR011009">
    <property type="entry name" value="Kinase-like_dom_sf"/>
</dbReference>
<dbReference type="HOGENOM" id="CLU_1040608_0_0_6"/>
<keyword evidence="3" id="KW-1185">Reference proteome</keyword>
<organism evidence="2 3">
    <name type="scientific">Acinetobacter rudis CIP 110305</name>
    <dbReference type="NCBI Taxonomy" id="421052"/>
    <lineage>
        <taxon>Bacteria</taxon>
        <taxon>Pseudomonadati</taxon>
        <taxon>Pseudomonadota</taxon>
        <taxon>Gammaproteobacteria</taxon>
        <taxon>Moraxellales</taxon>
        <taxon>Moraxellaceae</taxon>
        <taxon>Acinetobacter</taxon>
    </lineage>
</organism>
<evidence type="ECO:0000313" key="3">
    <source>
        <dbReference type="Proteomes" id="UP000014568"/>
    </source>
</evidence>
<dbReference type="RefSeq" id="WP_016655619.1">
    <property type="nucleotide sequence ID" value="NZ_KE340352.1"/>
</dbReference>
<dbReference type="OrthoDB" id="9801841at2"/>
<dbReference type="STRING" id="632955.GCA_000829675_01994"/>
<evidence type="ECO:0000259" key="1">
    <source>
        <dbReference type="PROSITE" id="PS50011"/>
    </source>
</evidence>
<dbReference type="PANTHER" id="PTHR44167">
    <property type="entry name" value="OVARIAN-SPECIFIC SERINE/THREONINE-PROTEIN KINASE LOK-RELATED"/>
    <property type="match status" value="1"/>
</dbReference>
<dbReference type="Gene3D" id="1.10.510.10">
    <property type="entry name" value="Transferase(Phosphotransferase) domain 1"/>
    <property type="match status" value="1"/>
</dbReference>
<evidence type="ECO:0000313" key="2">
    <source>
        <dbReference type="EMBL" id="EPF75982.1"/>
    </source>
</evidence>
<sequence>MFNPKAYLQLNPAQNMSHHLATGRLLYYCQDQQPAYWLKLQVKGVDVKSETSFEHELGVYQKLQLLHQQKLLMKPSAASVCLTHQLIPSTHILGGPEHLVSHALMLADSQALFVPTELNFATQLHLLIQSLNVLGQLHDEGYVHGDLKTQHFRRQQQQCYLIDFEQCVEIGVQVENTVTATPRYMAPELFHAKKKTIQTDIYALGAIWLQWLNHVRWPSRSYIDWAYWHCQFLSVELDRDFAMLQPILMRMLAKNQSQRYQHIEEIRLDLARVV</sequence>
<dbReference type="SUPFAM" id="SSF56112">
    <property type="entry name" value="Protein kinase-like (PK-like)"/>
    <property type="match status" value="1"/>
</dbReference>
<proteinExistence type="predicted"/>
<gene>
    <name evidence="2" type="ORF">F945_01204</name>
</gene>
<dbReference type="EMBL" id="ATGI01000010">
    <property type="protein sequence ID" value="EPF75982.1"/>
    <property type="molecule type" value="Genomic_DNA"/>
</dbReference>
<protein>
    <recommendedName>
        <fullName evidence="1">Protein kinase domain-containing protein</fullName>
    </recommendedName>
</protein>
<accession>S3N7Z5</accession>
<dbReference type="GO" id="GO:0005737">
    <property type="term" value="C:cytoplasm"/>
    <property type="evidence" value="ECO:0007669"/>
    <property type="project" value="TreeGrafter"/>
</dbReference>
<dbReference type="SMART" id="SM00220">
    <property type="entry name" value="S_TKc"/>
    <property type="match status" value="1"/>
</dbReference>
<dbReference type="PROSITE" id="PS50011">
    <property type="entry name" value="PROTEIN_KINASE_DOM"/>
    <property type="match status" value="1"/>
</dbReference>
<dbReference type="InterPro" id="IPR000719">
    <property type="entry name" value="Prot_kinase_dom"/>
</dbReference>
<dbReference type="Pfam" id="PF00069">
    <property type="entry name" value="Pkinase"/>
    <property type="match status" value="1"/>
</dbReference>